<organism evidence="4 5">
    <name type="scientific">Streptomyces sulfonofaciens</name>
    <dbReference type="NCBI Taxonomy" id="68272"/>
    <lineage>
        <taxon>Bacteria</taxon>
        <taxon>Bacillati</taxon>
        <taxon>Actinomycetota</taxon>
        <taxon>Actinomycetes</taxon>
        <taxon>Kitasatosporales</taxon>
        <taxon>Streptomycetaceae</taxon>
        <taxon>Streptomyces</taxon>
    </lineage>
</organism>
<protein>
    <submittedName>
        <fullName evidence="4">2-hydroxyhepta-2,4-diene-1,7-dioate isomerase</fullName>
    </submittedName>
</protein>
<evidence type="ECO:0000259" key="3">
    <source>
        <dbReference type="Pfam" id="PF01557"/>
    </source>
</evidence>
<keyword evidence="2" id="KW-0479">Metal-binding</keyword>
<dbReference type="GO" id="GO:0019752">
    <property type="term" value="P:carboxylic acid metabolic process"/>
    <property type="evidence" value="ECO:0007669"/>
    <property type="project" value="UniProtKB-ARBA"/>
</dbReference>
<dbReference type="FunFam" id="3.90.850.10:FF:000002">
    <property type="entry name" value="2-hydroxyhepta-2,4-diene-1,7-dioate isomerase"/>
    <property type="match status" value="1"/>
</dbReference>
<comment type="similarity">
    <text evidence="1">Belongs to the FAH family.</text>
</comment>
<comment type="caution">
    <text evidence="4">The sequence shown here is derived from an EMBL/GenBank/DDBJ whole genome shotgun (WGS) entry which is preliminary data.</text>
</comment>
<dbReference type="Proteomes" id="UP000603708">
    <property type="component" value="Unassembled WGS sequence"/>
</dbReference>
<reference evidence="4" key="2">
    <citation type="submission" date="2020-09" db="EMBL/GenBank/DDBJ databases">
        <authorList>
            <person name="Sun Q."/>
            <person name="Ohkuma M."/>
        </authorList>
    </citation>
    <scope>NUCLEOTIDE SEQUENCE</scope>
    <source>
        <strain evidence="4">JCM 5069</strain>
    </source>
</reference>
<dbReference type="InterPro" id="IPR036663">
    <property type="entry name" value="Fumarylacetoacetase_C_sf"/>
</dbReference>
<keyword evidence="4" id="KW-0413">Isomerase</keyword>
<dbReference type="Gene3D" id="3.90.850.10">
    <property type="entry name" value="Fumarylacetoacetase-like, C-terminal domain"/>
    <property type="match status" value="1"/>
</dbReference>
<proteinExistence type="inferred from homology"/>
<dbReference type="EMBL" id="BNCD01000012">
    <property type="protein sequence ID" value="GHH82286.1"/>
    <property type="molecule type" value="Genomic_DNA"/>
</dbReference>
<evidence type="ECO:0000313" key="4">
    <source>
        <dbReference type="EMBL" id="GHH82286.1"/>
    </source>
</evidence>
<evidence type="ECO:0000256" key="2">
    <source>
        <dbReference type="ARBA" id="ARBA00022723"/>
    </source>
</evidence>
<dbReference type="InterPro" id="IPR011234">
    <property type="entry name" value="Fumarylacetoacetase-like_C"/>
</dbReference>
<gene>
    <name evidence="4" type="ORF">GCM10018793_41730</name>
</gene>
<dbReference type="GO" id="GO:0016853">
    <property type="term" value="F:isomerase activity"/>
    <property type="evidence" value="ECO:0007669"/>
    <property type="project" value="UniProtKB-KW"/>
</dbReference>
<dbReference type="PANTHER" id="PTHR42796:SF4">
    <property type="entry name" value="FUMARYLACETOACETATE HYDROLASE DOMAIN-CONTAINING PROTEIN 2A"/>
    <property type="match status" value="1"/>
</dbReference>
<evidence type="ECO:0000313" key="5">
    <source>
        <dbReference type="Proteomes" id="UP000603708"/>
    </source>
</evidence>
<dbReference type="RefSeq" id="WP_189934252.1">
    <property type="nucleotide sequence ID" value="NZ_BNCD01000012.1"/>
</dbReference>
<feature type="domain" description="Fumarylacetoacetase-like C-terminal" evidence="3">
    <location>
        <begin position="66"/>
        <end position="271"/>
    </location>
</feature>
<name>A0A919L4F1_9ACTN</name>
<dbReference type="PANTHER" id="PTHR42796">
    <property type="entry name" value="FUMARYLACETOACETATE HYDROLASE DOMAIN-CONTAINING PROTEIN 2A-RELATED"/>
    <property type="match status" value="1"/>
</dbReference>
<dbReference type="Pfam" id="PF01557">
    <property type="entry name" value="FAA_hydrolase"/>
    <property type="match status" value="1"/>
</dbReference>
<dbReference type="InterPro" id="IPR051121">
    <property type="entry name" value="FAH"/>
</dbReference>
<reference evidence="4" key="1">
    <citation type="journal article" date="2014" name="Int. J. Syst. Evol. Microbiol.">
        <title>Complete genome sequence of Corynebacterium casei LMG S-19264T (=DSM 44701T), isolated from a smear-ripened cheese.</title>
        <authorList>
            <consortium name="US DOE Joint Genome Institute (JGI-PGF)"/>
            <person name="Walter F."/>
            <person name="Albersmeier A."/>
            <person name="Kalinowski J."/>
            <person name="Ruckert C."/>
        </authorList>
    </citation>
    <scope>NUCLEOTIDE SEQUENCE</scope>
    <source>
        <strain evidence="4">JCM 5069</strain>
    </source>
</reference>
<dbReference type="AlphaFoldDB" id="A0A919L4F1"/>
<dbReference type="GO" id="GO:0046872">
    <property type="term" value="F:metal ion binding"/>
    <property type="evidence" value="ECO:0007669"/>
    <property type="project" value="UniProtKB-KW"/>
</dbReference>
<keyword evidence="5" id="KW-1185">Reference proteome</keyword>
<sequence length="283" mass="30069">MRLSTVRTPKGTRAVRVEHDHAVDLGLPDLGALLALPDWRTRAAAAGPEIPGADLDFAPVVPKPEKIVCVGVNYRAHIAEMGRDVPPHPTLFAKFPPALIGAYDDVVLPAGSDAVDWEAELALVIGETVRHADHAQATRAIAGYTVLNDVTARDWQYRTLQWLQGKTFADTTPVGPHLVVPDDETAAAEPDVRLSCVVDGEEVQSAATSDLVFGPVELVRYISTIMPLSPGDIIATGTPGGVGHARTPKRYLTDGTVLTTRIEGIGECRNVCRAEKTPAAGAA</sequence>
<accession>A0A919L4F1</accession>
<evidence type="ECO:0000256" key="1">
    <source>
        <dbReference type="ARBA" id="ARBA00010211"/>
    </source>
</evidence>
<dbReference type="SUPFAM" id="SSF56529">
    <property type="entry name" value="FAH"/>
    <property type="match status" value="1"/>
</dbReference>